<dbReference type="InterPro" id="IPR050708">
    <property type="entry name" value="T6SS_VgrG/RHS"/>
</dbReference>
<protein>
    <recommendedName>
        <fullName evidence="3">Hint domain-containing protein</fullName>
    </recommendedName>
</protein>
<dbReference type="EMBL" id="SMKU01000090">
    <property type="protein sequence ID" value="TDD85392.1"/>
    <property type="molecule type" value="Genomic_DNA"/>
</dbReference>
<dbReference type="InterPro" id="IPR031325">
    <property type="entry name" value="RHS_repeat"/>
</dbReference>
<evidence type="ECO:0000256" key="2">
    <source>
        <dbReference type="SAM" id="MobiDB-lite"/>
    </source>
</evidence>
<proteinExistence type="predicted"/>
<dbReference type="Pfam" id="PF05593">
    <property type="entry name" value="RHS_repeat"/>
    <property type="match status" value="1"/>
</dbReference>
<accession>A0A4R5BN62</accession>
<dbReference type="SMART" id="SM00306">
    <property type="entry name" value="HintN"/>
    <property type="match status" value="1"/>
</dbReference>
<dbReference type="Pfam" id="PF25023">
    <property type="entry name" value="TEN_YD-shell"/>
    <property type="match status" value="1"/>
</dbReference>
<dbReference type="NCBIfam" id="TIGR01643">
    <property type="entry name" value="YD_repeat_2x"/>
    <property type="match status" value="1"/>
</dbReference>
<dbReference type="Proteomes" id="UP000294513">
    <property type="component" value="Unassembled WGS sequence"/>
</dbReference>
<evidence type="ECO:0000313" key="5">
    <source>
        <dbReference type="Proteomes" id="UP000294513"/>
    </source>
</evidence>
<dbReference type="Gene3D" id="2.180.10.10">
    <property type="entry name" value="RHS repeat-associated core"/>
    <property type="match status" value="2"/>
</dbReference>
<dbReference type="PROSITE" id="PS50818">
    <property type="entry name" value="INTEIN_C_TER"/>
    <property type="match status" value="1"/>
</dbReference>
<dbReference type="InterPro" id="IPR022385">
    <property type="entry name" value="Rhs_assc_core"/>
</dbReference>
<feature type="region of interest" description="Disordered" evidence="2">
    <location>
        <begin position="699"/>
        <end position="735"/>
    </location>
</feature>
<keyword evidence="1" id="KW-0677">Repeat</keyword>
<feature type="region of interest" description="Disordered" evidence="2">
    <location>
        <begin position="1762"/>
        <end position="1784"/>
    </location>
</feature>
<dbReference type="InterPro" id="IPR030934">
    <property type="entry name" value="Intein_C"/>
</dbReference>
<dbReference type="SUPFAM" id="SSF51294">
    <property type="entry name" value="Hedgehog/intein (Hint) domain"/>
    <property type="match status" value="1"/>
</dbReference>
<dbReference type="OrthoDB" id="291011at2"/>
<dbReference type="NCBIfam" id="TIGR03696">
    <property type="entry name" value="Rhs_assc_core"/>
    <property type="match status" value="1"/>
</dbReference>
<dbReference type="InterPro" id="IPR003587">
    <property type="entry name" value="Hint_dom_N"/>
</dbReference>
<sequence>MPQANAAKPKDAAPGSGQATPQQVRVQVLDQRASQQMNVRGLGLALTNLDPEAAKSSAVSVRLDYQGFASAYGGDWASRLRLVTLPACAATTPQRPECQVQTPLKTTNDVKSGTLTAEVSLPATPAAGRPAPRAATPAAVPLTLAATAGPSGPSGDYKATALSPSATWDVSTQTGSFGWDYPMRAPPVPGGPAPTLKLAYSSGGVDGRTSSTNNQASWIGEGFDYWPGYIERRYRSCADDGVTPKRADNCWRYDNAVLTLNGNATELVRDDATGGWKPKRDDGMKIEKLTGADNDDDNGEHWKVTTPDGVQYFFGLNHLPGWTTGKTETNSAWTVPVFGNNSGEPCNKASGFDASWCQQAWRWNLDYVVDPHGTASTFWYGKETNYYQRNTTTLTDGKPNGTPTEYVRGGYLRKIGYGQRGDLFGQAPAQVLFSNVERCKPTSSFDCAENKLNAANAAHWPDVPFDQNCASGTTCTGNYAPSFWTRKMLDSITTQVLSGTTTKNADTWKFEHKFLTADYGKADTLWLDTVQHIGKNGGSEEMPAVKFGGIQLDNRVDSSAYPPMAKWRISTIDNETGGSHSISYSDKDCTPADYPSIGSNHKRCFPQYWTPEGGDTPQRDWFHKYVVTAVHAYDRVGGGLPEVTTYAYKDAAWHHDDDDGLSPEKYKTWSQWRGFGEATVTHGDGSERRSQTKYLYFQGMDGDEQPDGSTRKASVTDSEGKDVTDAEPLAGQEREEIHYNGPGGDEMTGTITDVSVHQTAKRVRSWGTTTADRVYQDKVRTRRALDGGRWRRTETDNTYDGYGMVSQVNDQGDTSTTADDRCTRTTYARDDDKWLVSYASREETVAKACGASTTRPGDVITDTRKFYDGQSWNVAPTKGDVTKTDKLDGFQDGSPRYVTVATNPSPDPYGRPTTVTDQAGRKTVNAYTPTTGVVTAATVTDPANFVTKTEVDPAFGLSTATVDENGKRTSLKYDPLGRLTDVWLPGRATTQSPSLKFGYTVSLNAPTVVSTSTLRTEGAYTTGYALYDGQLRPRQTQEPAPGGGRLVSDTIYDTRGLVAKTNNGYYNETSPGGTLFVPASDDVVPAQTVNQYDGMEWKTAEIFRVGGNEKWRTSTVYGGDRTTVTLPQGGTKTTTIVDARGQKTEVDQYKDATHFDATKYTYEPDGQPATITDAAGSTWTYHYDQRGRPKSIDDPDRGTTSFVYDDATDLIKTVTDAKNQSITYTHDVLGRRTGEYSGTGTGGTKLAEWTYDTLADGTSVKGKPASSTRWVNGQAYKNEVLGYDDAYRTLSSKLTIPTSETGLGGTYKTTSTYNLDGTPHQTVLPAGGQIGSGGLPSETLLYGYDELGNPTTLHGLTWYVTNTSYSKLGQKLQQTYSTGGKRVQETNYYEQGTNRLTRTTTQREVSPTPVGDLNYTYNDIGDVKRIADTPTGQTTDVQCFAHDHLQRLTDAWTPSTDDCATTPTASNANSLLGGAQPYWQSFGYDLVGNRTSETNHDLTGDTTKDVNKTYRYPGAGQSQPHTLTSVSYQGGPRDGQTDAYGYDGNGNTTTRPGATAGQTLSWDIEGHLSKITEGGADTTFLYDADGNQLIRRDPDGSATLAVAGTEVRYAKPTGKSSATRYYTLGDDTVASRTTAGLTWLRSDPHNSADISIAESTQEVTHRRFTPFGQARGTKPTNWQGERGFVGGTINGNTGLTTLGARQYDPDTGRFVSVDPVFDGSNPQSWNGYAYAGNNPVTNADPSGLMFDHPGCGWSCGEGVGSGGGDGGGGGGGGGPAVSPPAPAPQHCGRWDFGCKAKNLWNEHKAVIVTVTVAIVVTAGCEVATGGFGTVGCAVAGGAAGNLAGYAVSNKPDKWTAGGAAKQAVIGGVGGAVGWGIGRGAGALLGKLAGTAAGRVVGGAVGKAAGSAKTALGRGTSGAAGRAASRAGAKRGAQTAGRCLNSFPAGTMVLLANGSSKPIEKVKVGDKVTSTDPKTGKTTTKNVIAAFGGTNYTGLFQITVAGGKHRKAGVILATEHHRFWDAGHHTWTRVDHLKPGTKLRTPTGETRQVTRTIKTTTHPYVHDLTIADTHTFYVKAANASILVHNCDGVSPELAAHAKSVQRKLGDGEQRVATIMRAPDGAIFRSQSRPREIWDLEEELTEAMLEHQGAAGLHHAGCGEVGCLNRALSAEGGRRTLGSLSGSRFESAIINGRRGAITPVPPCDDWCAPLLRGLGMTG</sequence>
<feature type="domain" description="Hint" evidence="3">
    <location>
        <begin position="1939"/>
        <end position="2042"/>
    </location>
</feature>
<name>A0A4R5BN62_9ACTN</name>
<keyword evidence="5" id="KW-1185">Reference proteome</keyword>
<organism evidence="4 5">
    <name type="scientific">Actinomadura rubrisoli</name>
    <dbReference type="NCBI Taxonomy" id="2530368"/>
    <lineage>
        <taxon>Bacteria</taxon>
        <taxon>Bacillati</taxon>
        <taxon>Actinomycetota</taxon>
        <taxon>Actinomycetes</taxon>
        <taxon>Streptosporangiales</taxon>
        <taxon>Thermomonosporaceae</taxon>
        <taxon>Actinomadura</taxon>
    </lineage>
</organism>
<dbReference type="Gene3D" id="2.170.16.10">
    <property type="entry name" value="Hedgehog/Intein (Hint) domain"/>
    <property type="match status" value="1"/>
</dbReference>
<feature type="region of interest" description="Disordered" evidence="2">
    <location>
        <begin position="1"/>
        <end position="22"/>
    </location>
</feature>
<gene>
    <name evidence="4" type="ORF">E1298_18670</name>
</gene>
<evidence type="ECO:0000256" key="1">
    <source>
        <dbReference type="ARBA" id="ARBA00022737"/>
    </source>
</evidence>
<evidence type="ECO:0000259" key="3">
    <source>
        <dbReference type="SMART" id="SM00306"/>
    </source>
</evidence>
<dbReference type="InterPro" id="IPR006530">
    <property type="entry name" value="YD"/>
</dbReference>
<feature type="compositionally biased region" description="Gly residues" evidence="2">
    <location>
        <begin position="1762"/>
        <end position="1775"/>
    </location>
</feature>
<dbReference type="Pfam" id="PF07591">
    <property type="entry name" value="PT-HINT"/>
    <property type="match status" value="1"/>
</dbReference>
<dbReference type="CDD" id="cd00081">
    <property type="entry name" value="Hint"/>
    <property type="match status" value="1"/>
</dbReference>
<dbReference type="PANTHER" id="PTHR32305:SF17">
    <property type="entry name" value="TRNA NUCLEASE WAPA"/>
    <property type="match status" value="1"/>
</dbReference>
<dbReference type="InterPro" id="IPR056823">
    <property type="entry name" value="TEN-like_YD-shell"/>
</dbReference>
<feature type="compositionally biased region" description="Polar residues" evidence="2">
    <location>
        <begin position="707"/>
        <end position="717"/>
    </location>
</feature>
<evidence type="ECO:0000313" key="4">
    <source>
        <dbReference type="EMBL" id="TDD85392.1"/>
    </source>
</evidence>
<reference evidence="4 5" key="1">
    <citation type="submission" date="2019-03" db="EMBL/GenBank/DDBJ databases">
        <title>Draft genome sequences of novel Actinobacteria.</title>
        <authorList>
            <person name="Sahin N."/>
            <person name="Ay H."/>
            <person name="Saygin H."/>
        </authorList>
    </citation>
    <scope>NUCLEOTIDE SEQUENCE [LARGE SCALE GENOMIC DNA]</scope>
    <source>
        <strain evidence="4 5">H3C3</strain>
    </source>
</reference>
<dbReference type="RefSeq" id="WP_131894924.1">
    <property type="nucleotide sequence ID" value="NZ_SMKU01000090.1"/>
</dbReference>
<dbReference type="PANTHER" id="PTHR32305">
    <property type="match status" value="1"/>
</dbReference>
<dbReference type="NCBIfam" id="TIGR01443">
    <property type="entry name" value="intein_Cterm"/>
    <property type="match status" value="1"/>
</dbReference>
<comment type="caution">
    <text evidence="4">The sequence shown here is derived from an EMBL/GenBank/DDBJ whole genome shotgun (WGS) entry which is preliminary data.</text>
</comment>
<dbReference type="InterPro" id="IPR036844">
    <property type="entry name" value="Hint_dom_sf"/>
</dbReference>